<evidence type="ECO:0000313" key="4">
    <source>
        <dbReference type="Proteomes" id="UP001199319"/>
    </source>
</evidence>
<dbReference type="InterPro" id="IPR002881">
    <property type="entry name" value="DUF58"/>
</dbReference>
<dbReference type="Proteomes" id="UP001199319">
    <property type="component" value="Unassembled WGS sequence"/>
</dbReference>
<feature type="transmembrane region" description="Helical" evidence="1">
    <location>
        <begin position="30"/>
        <end position="52"/>
    </location>
</feature>
<organism evidence="3 4">
    <name type="scientific">Brotocaccenecus cirricatena</name>
    <dbReference type="NCBI Taxonomy" id="3064195"/>
    <lineage>
        <taxon>Bacteria</taxon>
        <taxon>Bacillati</taxon>
        <taxon>Bacillota</taxon>
        <taxon>Clostridia</taxon>
        <taxon>Eubacteriales</taxon>
        <taxon>Oscillospiraceae</taxon>
        <taxon>Brotocaccenecus</taxon>
    </lineage>
</organism>
<evidence type="ECO:0000259" key="2">
    <source>
        <dbReference type="Pfam" id="PF01882"/>
    </source>
</evidence>
<dbReference type="EMBL" id="JAJEPW010000009">
    <property type="protein sequence ID" value="MCC2128809.1"/>
    <property type="molecule type" value="Genomic_DNA"/>
</dbReference>
<gene>
    <name evidence="3" type="ORF">LKD37_04635</name>
</gene>
<dbReference type="PANTHER" id="PTHR34351:SF1">
    <property type="entry name" value="SLR1927 PROTEIN"/>
    <property type="match status" value="1"/>
</dbReference>
<keyword evidence="1" id="KW-0812">Transmembrane</keyword>
<evidence type="ECO:0000313" key="3">
    <source>
        <dbReference type="EMBL" id="MCC2128809.1"/>
    </source>
</evidence>
<evidence type="ECO:0000256" key="1">
    <source>
        <dbReference type="SAM" id="Phobius"/>
    </source>
</evidence>
<dbReference type="AlphaFoldDB" id="A0AAE3DF11"/>
<accession>A0AAE3DF11</accession>
<comment type="caution">
    <text evidence="3">The sequence shown here is derived from an EMBL/GenBank/DDBJ whole genome shotgun (WGS) entry which is preliminary data.</text>
</comment>
<keyword evidence="1" id="KW-0472">Membrane</keyword>
<dbReference type="PANTHER" id="PTHR34351">
    <property type="entry name" value="SLR1927 PROTEIN-RELATED"/>
    <property type="match status" value="1"/>
</dbReference>
<name>A0AAE3DF11_9FIRM</name>
<keyword evidence="4" id="KW-1185">Reference proteome</keyword>
<sequence length="365" mass="40610">MRKTILGSALCYLILLLALAALLLTSGSFWALAGLCLLLLLPLASWAVNFYVRRHLQADILTPATAAKRTAVSCRVRIRNGAFLPVMRYGCQVSIRNDLTEEDQTVTLTGSIGAKGESSQTILLQSSFCGRVYVQISRFTLLDYLGLLPMKALVKADARLTILPDLYPMEADMTARPAYADDGASNRRGEDRSEVYQLREYRPGDDIRQIHWKLSSKFDELILKEASQPESRSLLVFWDKRTGGNPQQMDALAEVVSSAGMALLQSGVPYTLCWTDRDDLQVQDISEENQLLQAIPALVKTRGSAECRLPKTDGYSRILCFGTAPEEQLLTDGRVHFILCTEEQYPGATTFAPQNYSEAMQRLEV</sequence>
<reference evidence="3" key="1">
    <citation type="submission" date="2021-10" db="EMBL/GenBank/DDBJ databases">
        <title>Anaerobic single-cell dispensing facilitates the cultivation of human gut bacteria.</title>
        <authorList>
            <person name="Afrizal A."/>
        </authorList>
    </citation>
    <scope>NUCLEOTIDE SEQUENCE</scope>
    <source>
        <strain evidence="3">CLA-AA-H272</strain>
    </source>
</reference>
<feature type="domain" description="DUF58" evidence="2">
    <location>
        <begin position="198"/>
        <end position="239"/>
    </location>
</feature>
<dbReference type="Pfam" id="PF01882">
    <property type="entry name" value="DUF58"/>
    <property type="match status" value="1"/>
</dbReference>
<keyword evidence="1" id="KW-1133">Transmembrane helix</keyword>
<dbReference type="RefSeq" id="WP_302928118.1">
    <property type="nucleotide sequence ID" value="NZ_JAJEPW010000009.1"/>
</dbReference>
<protein>
    <submittedName>
        <fullName evidence="3">DUF58 domain-containing protein</fullName>
    </submittedName>
</protein>
<proteinExistence type="predicted"/>